<dbReference type="OrthoDB" id="10584140at2759"/>
<dbReference type="AlphaFoldDB" id="A0A1E5VQN6"/>
<protein>
    <submittedName>
        <fullName evidence="1">Uncharacterized protein</fullName>
    </submittedName>
</protein>
<proteinExistence type="predicted"/>
<dbReference type="PANTHER" id="PTHR34223">
    <property type="entry name" value="OS11G0201299 PROTEIN"/>
    <property type="match status" value="1"/>
</dbReference>
<evidence type="ECO:0000313" key="2">
    <source>
        <dbReference type="Proteomes" id="UP000095767"/>
    </source>
</evidence>
<dbReference type="SUPFAM" id="SSF52047">
    <property type="entry name" value="RNI-like"/>
    <property type="match status" value="1"/>
</dbReference>
<dbReference type="InterPro" id="IPR053197">
    <property type="entry name" value="F-box_SCFL_complex_component"/>
</dbReference>
<dbReference type="EMBL" id="LWDX02032509">
    <property type="protein sequence ID" value="OEL27438.1"/>
    <property type="molecule type" value="Genomic_DNA"/>
</dbReference>
<comment type="caution">
    <text evidence="1">The sequence shown here is derived from an EMBL/GenBank/DDBJ whole genome shotgun (WGS) entry which is preliminary data.</text>
</comment>
<keyword evidence="2" id="KW-1185">Reference proteome</keyword>
<sequence length="129" mass="14708">MSTVNSWIRRALGCQVKTLRVDMGDRLDLNAYLQMSRSPLVSPHLTRLELRCVSMCTHLNFSGCPALEHLEMNYCNFRGMRKMTSPSLKHLIGAYQDWCSCDDPKGFYHVMRDGHISDTDGEEGSDDYA</sequence>
<name>A0A1E5VQN6_9POAL</name>
<dbReference type="Proteomes" id="UP000095767">
    <property type="component" value="Unassembled WGS sequence"/>
</dbReference>
<accession>A0A1E5VQN6</accession>
<gene>
    <name evidence="1" type="ORF">BAE44_0011544</name>
</gene>
<evidence type="ECO:0000313" key="1">
    <source>
        <dbReference type="EMBL" id="OEL27438.1"/>
    </source>
</evidence>
<organism evidence="1 2">
    <name type="scientific">Dichanthelium oligosanthes</name>
    <dbReference type="NCBI Taxonomy" id="888268"/>
    <lineage>
        <taxon>Eukaryota</taxon>
        <taxon>Viridiplantae</taxon>
        <taxon>Streptophyta</taxon>
        <taxon>Embryophyta</taxon>
        <taxon>Tracheophyta</taxon>
        <taxon>Spermatophyta</taxon>
        <taxon>Magnoliopsida</taxon>
        <taxon>Liliopsida</taxon>
        <taxon>Poales</taxon>
        <taxon>Poaceae</taxon>
        <taxon>PACMAD clade</taxon>
        <taxon>Panicoideae</taxon>
        <taxon>Panicodae</taxon>
        <taxon>Paniceae</taxon>
        <taxon>Dichantheliinae</taxon>
        <taxon>Dichanthelium</taxon>
    </lineage>
</organism>
<reference evidence="1 2" key="1">
    <citation type="submission" date="2016-09" db="EMBL/GenBank/DDBJ databases">
        <title>The draft genome of Dichanthelium oligosanthes: A C3 panicoid grass species.</title>
        <authorList>
            <person name="Studer A.J."/>
            <person name="Schnable J.C."/>
            <person name="Brutnell T.P."/>
        </authorList>
    </citation>
    <scope>NUCLEOTIDE SEQUENCE [LARGE SCALE GENOMIC DNA]</scope>
    <source>
        <strain evidence="2">cv. Kellogg 1175</strain>
        <tissue evidence="1">Leaf</tissue>
    </source>
</reference>
<dbReference type="PANTHER" id="PTHR34223:SF22">
    <property type="entry name" value="OS11G0208300 PROTEIN"/>
    <property type="match status" value="1"/>
</dbReference>